<feature type="transmembrane region" description="Helical" evidence="1">
    <location>
        <begin position="43"/>
        <end position="63"/>
    </location>
</feature>
<sequence length="64" mass="6992">MKKLTKKNSIATKNINGLSLPIANTTEYTESPKKTIATNKAKIPDVGLTILSIIHFIIDIILIS</sequence>
<keyword evidence="3" id="KW-1185">Reference proteome</keyword>
<reference evidence="3" key="1">
    <citation type="journal article" date="2019" name="Int. J. Syst. Evol. Microbiol.">
        <title>The Global Catalogue of Microorganisms (GCM) 10K type strain sequencing project: providing services to taxonomists for standard genome sequencing and annotation.</title>
        <authorList>
            <consortium name="The Broad Institute Genomics Platform"/>
            <consortium name="The Broad Institute Genome Sequencing Center for Infectious Disease"/>
            <person name="Wu L."/>
            <person name="Ma J."/>
        </authorList>
    </citation>
    <scope>NUCLEOTIDE SEQUENCE [LARGE SCALE GENOMIC DNA]</scope>
    <source>
        <strain evidence="3">JCM 17858</strain>
    </source>
</reference>
<gene>
    <name evidence="2" type="ORF">GCM10023173_10140</name>
</gene>
<accession>A0ABP8QZF0</accession>
<comment type="caution">
    <text evidence="2">The sequence shown here is derived from an EMBL/GenBank/DDBJ whole genome shotgun (WGS) entry which is preliminary data.</text>
</comment>
<keyword evidence="1" id="KW-0812">Transmembrane</keyword>
<keyword evidence="1" id="KW-0472">Membrane</keyword>
<organism evidence="2 3">
    <name type="scientific">Sphingobacterium thermophilum</name>
    <dbReference type="NCBI Taxonomy" id="768534"/>
    <lineage>
        <taxon>Bacteria</taxon>
        <taxon>Pseudomonadati</taxon>
        <taxon>Bacteroidota</taxon>
        <taxon>Sphingobacteriia</taxon>
        <taxon>Sphingobacteriales</taxon>
        <taxon>Sphingobacteriaceae</taxon>
        <taxon>Sphingobacterium</taxon>
    </lineage>
</organism>
<name>A0ABP8QZF0_9SPHI</name>
<evidence type="ECO:0000256" key="1">
    <source>
        <dbReference type="SAM" id="Phobius"/>
    </source>
</evidence>
<evidence type="ECO:0000313" key="2">
    <source>
        <dbReference type="EMBL" id="GAA4513972.1"/>
    </source>
</evidence>
<dbReference type="EMBL" id="BAABGR010000010">
    <property type="protein sequence ID" value="GAA4513972.1"/>
    <property type="molecule type" value="Genomic_DNA"/>
</dbReference>
<proteinExistence type="predicted"/>
<dbReference type="Proteomes" id="UP001500394">
    <property type="component" value="Unassembled WGS sequence"/>
</dbReference>
<keyword evidence="1" id="KW-1133">Transmembrane helix</keyword>
<evidence type="ECO:0000313" key="3">
    <source>
        <dbReference type="Proteomes" id="UP001500394"/>
    </source>
</evidence>
<protein>
    <submittedName>
        <fullName evidence="2">Uncharacterized protein</fullName>
    </submittedName>
</protein>